<name>L7C9P8_RHOBT</name>
<sequence>MLVWETSLPSAEIVSNDQHSHQCGDLCALCNARTMVESPIAASVHREMARCTASHRIESTTLEDSADCWRPYTRGPPSLT</sequence>
<dbReference type="Proteomes" id="UP000010959">
    <property type="component" value="Unassembled WGS sequence"/>
</dbReference>
<evidence type="ECO:0000313" key="1">
    <source>
        <dbReference type="EMBL" id="ELP29841.1"/>
    </source>
</evidence>
<proteinExistence type="predicted"/>
<protein>
    <submittedName>
        <fullName evidence="1">Uncharacterized protein</fullName>
    </submittedName>
</protein>
<reference evidence="1 2" key="1">
    <citation type="journal article" date="2013" name="Mar. Genomics">
        <title>Expression of sulfatases in Rhodopirellula baltica and the diversity of sulfatases in the genus Rhodopirellula.</title>
        <authorList>
            <person name="Wegner C.E."/>
            <person name="Richter-Heitmann T."/>
            <person name="Klindworth A."/>
            <person name="Klockow C."/>
            <person name="Richter M."/>
            <person name="Achstetter T."/>
            <person name="Glockner F.O."/>
            <person name="Harder J."/>
        </authorList>
    </citation>
    <scope>NUCLEOTIDE SEQUENCE [LARGE SCALE GENOMIC DNA]</scope>
    <source>
        <strain evidence="1 2">SWK14</strain>
    </source>
</reference>
<gene>
    <name evidence="1" type="ORF">RBSWK_06226</name>
</gene>
<comment type="caution">
    <text evidence="1">The sequence shown here is derived from an EMBL/GenBank/DDBJ whole genome shotgun (WGS) entry which is preliminary data.</text>
</comment>
<dbReference type="EMBL" id="AMWG01000179">
    <property type="protein sequence ID" value="ELP29841.1"/>
    <property type="molecule type" value="Genomic_DNA"/>
</dbReference>
<dbReference type="AlphaFoldDB" id="L7C9P8"/>
<dbReference type="PATRIC" id="fig|993516.3.peg.6672"/>
<evidence type="ECO:0000313" key="2">
    <source>
        <dbReference type="Proteomes" id="UP000010959"/>
    </source>
</evidence>
<accession>L7C9P8</accession>
<organism evidence="1 2">
    <name type="scientific">Rhodopirellula baltica SWK14</name>
    <dbReference type="NCBI Taxonomy" id="993516"/>
    <lineage>
        <taxon>Bacteria</taxon>
        <taxon>Pseudomonadati</taxon>
        <taxon>Planctomycetota</taxon>
        <taxon>Planctomycetia</taxon>
        <taxon>Pirellulales</taxon>
        <taxon>Pirellulaceae</taxon>
        <taxon>Rhodopirellula</taxon>
    </lineage>
</organism>